<feature type="non-terminal residue" evidence="2">
    <location>
        <position position="1"/>
    </location>
</feature>
<dbReference type="AlphaFoldDB" id="A0A371EP23"/>
<protein>
    <submittedName>
        <fullName evidence="2">Uncharacterized protein</fullName>
    </submittedName>
</protein>
<dbReference type="EMBL" id="QJKJ01012828">
    <property type="protein sequence ID" value="RDX67807.1"/>
    <property type="molecule type" value="Genomic_DNA"/>
</dbReference>
<dbReference type="Proteomes" id="UP000257109">
    <property type="component" value="Unassembled WGS sequence"/>
</dbReference>
<evidence type="ECO:0000313" key="3">
    <source>
        <dbReference type="Proteomes" id="UP000257109"/>
    </source>
</evidence>
<gene>
    <name evidence="2" type="ORF">CR513_53272</name>
</gene>
<accession>A0A371EP23</accession>
<comment type="caution">
    <text evidence="2">The sequence shown here is derived from an EMBL/GenBank/DDBJ whole genome shotgun (WGS) entry which is preliminary data.</text>
</comment>
<proteinExistence type="predicted"/>
<feature type="region of interest" description="Disordered" evidence="1">
    <location>
        <begin position="55"/>
        <end position="88"/>
    </location>
</feature>
<evidence type="ECO:0000256" key="1">
    <source>
        <dbReference type="SAM" id="MobiDB-lite"/>
    </source>
</evidence>
<organism evidence="2 3">
    <name type="scientific">Mucuna pruriens</name>
    <name type="common">Velvet bean</name>
    <name type="synonym">Dolichos pruriens</name>
    <dbReference type="NCBI Taxonomy" id="157652"/>
    <lineage>
        <taxon>Eukaryota</taxon>
        <taxon>Viridiplantae</taxon>
        <taxon>Streptophyta</taxon>
        <taxon>Embryophyta</taxon>
        <taxon>Tracheophyta</taxon>
        <taxon>Spermatophyta</taxon>
        <taxon>Magnoliopsida</taxon>
        <taxon>eudicotyledons</taxon>
        <taxon>Gunneridae</taxon>
        <taxon>Pentapetalae</taxon>
        <taxon>rosids</taxon>
        <taxon>fabids</taxon>
        <taxon>Fabales</taxon>
        <taxon>Fabaceae</taxon>
        <taxon>Papilionoideae</taxon>
        <taxon>50 kb inversion clade</taxon>
        <taxon>NPAAA clade</taxon>
        <taxon>indigoferoid/millettioid clade</taxon>
        <taxon>Phaseoleae</taxon>
        <taxon>Mucuna</taxon>
    </lineage>
</organism>
<reference evidence="2" key="1">
    <citation type="submission" date="2018-05" db="EMBL/GenBank/DDBJ databases">
        <title>Draft genome of Mucuna pruriens seed.</title>
        <authorList>
            <person name="Nnadi N.E."/>
            <person name="Vos R."/>
            <person name="Hasami M.H."/>
            <person name="Devisetty U.K."/>
            <person name="Aguiy J.C."/>
        </authorList>
    </citation>
    <scope>NUCLEOTIDE SEQUENCE [LARGE SCALE GENOMIC DNA]</scope>
    <source>
        <strain evidence="2">JCA_2017</strain>
    </source>
</reference>
<keyword evidence="3" id="KW-1185">Reference proteome</keyword>
<feature type="compositionally biased region" description="Polar residues" evidence="1">
    <location>
        <begin position="70"/>
        <end position="86"/>
    </location>
</feature>
<feature type="compositionally biased region" description="Basic and acidic residues" evidence="1">
    <location>
        <begin position="1"/>
        <end position="15"/>
    </location>
</feature>
<feature type="compositionally biased region" description="Basic residues" evidence="1">
    <location>
        <begin position="60"/>
        <end position="69"/>
    </location>
</feature>
<sequence length="102" mass="12048">MKVAPKQDDLLKKYDEEEEEELEKSRKRRHINSLIPDIRRVVVRDCDKRVIFTPIEKYDPHKKHHKSHQRNTPGTEDNPSENSQGAQLPMLLLKLVTVRIRG</sequence>
<feature type="region of interest" description="Disordered" evidence="1">
    <location>
        <begin position="1"/>
        <end position="28"/>
    </location>
</feature>
<name>A0A371EP23_MUCPR</name>
<evidence type="ECO:0000313" key="2">
    <source>
        <dbReference type="EMBL" id="RDX67807.1"/>
    </source>
</evidence>